<dbReference type="InterPro" id="IPR006726">
    <property type="entry name" value="PHBA_efflux_AaeB/fusaric-R"/>
</dbReference>
<evidence type="ECO:0000256" key="2">
    <source>
        <dbReference type="ARBA" id="ARBA00022448"/>
    </source>
</evidence>
<feature type="transmembrane region" description="Helical" evidence="7">
    <location>
        <begin position="131"/>
        <end position="151"/>
    </location>
</feature>
<dbReference type="PANTHER" id="PTHR30509:SF9">
    <property type="entry name" value="MULTIDRUG RESISTANCE PROTEIN MDTO"/>
    <property type="match status" value="1"/>
</dbReference>
<feature type="transmembrane region" description="Helical" evidence="7">
    <location>
        <begin position="396"/>
        <end position="417"/>
    </location>
</feature>
<sequence>MTAAAKAIAPLRTWLADAASTWWQADRGRLVHASKTVAAVLLATWLSMRLELASPRTAMVSVVILMMHQHSGMVLARGFYRALGMLVGSFAALLLFFVFPQERVLFLLGLSVWIGLCVCGAAYYRNYQSYGFVLAGYATCIAAVPSIANPYAIFDNVVVSLSEVSVGIACAGLVSGLVFPQRVSAMLLAAGQQHIATFTGFIRDALQGSRDTASLGMLHLRLAGERAQLESLRSAVVFEDPDMRANNALMIRLNHDFLDALARFHTIHQLRARMAKSADHRAGDTLDALFGRLAAVLPPTAGRSRLELAEIGTLHDNLMGLNAAMPSHIAAASATLSDAPPLAADRFAAGASALRDAVADLLSYTGNFLALRSPGVTAAPQPRAQARRRANPANRAFAFASGVRAMAAVLASSWLWILSGWSGGSSGVIATTIAIALYSIMPQPTAMARQMLIGCTLAWLAGLFFNFFLLPHLDGFLLLAVALAPFIALGSYVGTFPPTAAIGLGFGIYFCFLGNLSNPMIFNPAGYLDSGIATLLGIAIASLAFATIVPQGGHWLAEQYLKQLRAMVATDICRAPLGGLRLHFEIHIRDFIQFAGSRPAAGRASQAELLGWAFAALEIGLGMIALREATARGSLPAAWESRQEDLRAAISALFLAPSPPGFDRALQAMEDAIRWTADNASRPAAEARAILHTMRLSLLDDALPLVGVSSTNETGAPDAS</sequence>
<protein>
    <submittedName>
        <fullName evidence="8">Fusaric acid resistance protein</fullName>
    </submittedName>
</protein>
<feature type="transmembrane region" description="Helical" evidence="7">
    <location>
        <begin position="157"/>
        <end position="179"/>
    </location>
</feature>
<dbReference type="OrthoDB" id="6538131at2"/>
<dbReference type="AlphaFoldDB" id="A0A1U9UZK5"/>
<evidence type="ECO:0000313" key="8">
    <source>
        <dbReference type="EMBL" id="AQV98156.1"/>
    </source>
</evidence>
<comment type="subcellular location">
    <subcellularLocation>
        <location evidence="1">Cell membrane</location>
        <topology evidence="1">Multi-pass membrane protein</topology>
    </subcellularLocation>
</comment>
<organism evidence="8 9">
    <name type="scientific">Cupriavidus necator</name>
    <name type="common">Alcaligenes eutrophus</name>
    <name type="synonym">Ralstonia eutropha</name>
    <dbReference type="NCBI Taxonomy" id="106590"/>
    <lineage>
        <taxon>Bacteria</taxon>
        <taxon>Pseudomonadati</taxon>
        <taxon>Pseudomonadota</taxon>
        <taxon>Betaproteobacteria</taxon>
        <taxon>Burkholderiales</taxon>
        <taxon>Burkholderiaceae</taxon>
        <taxon>Cupriavidus</taxon>
    </lineage>
</organism>
<evidence type="ECO:0000256" key="6">
    <source>
        <dbReference type="ARBA" id="ARBA00023136"/>
    </source>
</evidence>
<evidence type="ECO:0000256" key="4">
    <source>
        <dbReference type="ARBA" id="ARBA00022692"/>
    </source>
</evidence>
<keyword evidence="5 7" id="KW-1133">Transmembrane helix</keyword>
<keyword evidence="3" id="KW-1003">Cell membrane</keyword>
<feature type="transmembrane region" description="Helical" evidence="7">
    <location>
        <begin position="476"/>
        <end position="494"/>
    </location>
</feature>
<accession>A0A1U9UZK5</accession>
<feature type="transmembrane region" description="Helical" evidence="7">
    <location>
        <begin position="452"/>
        <end position="470"/>
    </location>
</feature>
<evidence type="ECO:0000256" key="7">
    <source>
        <dbReference type="SAM" id="Phobius"/>
    </source>
</evidence>
<reference evidence="9" key="1">
    <citation type="submission" date="2017-02" db="EMBL/GenBank/DDBJ databases">
        <title>Complete genome sequence of Cupriavidus necator strain NH9, a 3-chlorobenzoate degrader.</title>
        <authorList>
            <person name="Moriuchi R."/>
            <person name="Dohra H."/>
            <person name="Ogawa N."/>
        </authorList>
    </citation>
    <scope>NUCLEOTIDE SEQUENCE [LARGE SCALE GENOMIC DNA]</scope>
    <source>
        <strain evidence="9">NH9</strain>
    </source>
</reference>
<dbReference type="Proteomes" id="UP000189627">
    <property type="component" value="Chromosome 2"/>
</dbReference>
<evidence type="ECO:0000256" key="3">
    <source>
        <dbReference type="ARBA" id="ARBA00022475"/>
    </source>
</evidence>
<dbReference type="PANTHER" id="PTHR30509">
    <property type="entry name" value="P-HYDROXYBENZOIC ACID EFFLUX PUMP SUBUNIT-RELATED"/>
    <property type="match status" value="1"/>
</dbReference>
<name>A0A1U9UZK5_CUPNE</name>
<evidence type="ECO:0000256" key="5">
    <source>
        <dbReference type="ARBA" id="ARBA00022989"/>
    </source>
</evidence>
<dbReference type="GO" id="GO:0022857">
    <property type="term" value="F:transmembrane transporter activity"/>
    <property type="evidence" value="ECO:0007669"/>
    <property type="project" value="InterPro"/>
</dbReference>
<proteinExistence type="predicted"/>
<dbReference type="GO" id="GO:0005886">
    <property type="term" value="C:plasma membrane"/>
    <property type="evidence" value="ECO:0007669"/>
    <property type="project" value="UniProtKB-SubCell"/>
</dbReference>
<feature type="transmembrane region" description="Helical" evidence="7">
    <location>
        <begin position="105"/>
        <end position="124"/>
    </location>
</feature>
<evidence type="ECO:0000313" key="9">
    <source>
        <dbReference type="Proteomes" id="UP000189627"/>
    </source>
</evidence>
<feature type="transmembrane region" description="Helical" evidence="7">
    <location>
        <begin position="79"/>
        <end position="99"/>
    </location>
</feature>
<evidence type="ECO:0000256" key="1">
    <source>
        <dbReference type="ARBA" id="ARBA00004651"/>
    </source>
</evidence>
<keyword evidence="6 7" id="KW-0472">Membrane</keyword>
<feature type="transmembrane region" description="Helical" evidence="7">
    <location>
        <begin position="534"/>
        <end position="557"/>
    </location>
</feature>
<dbReference type="KEGG" id="cuh:BJN34_30265"/>
<dbReference type="Pfam" id="PF04632">
    <property type="entry name" value="FUSC"/>
    <property type="match status" value="1"/>
</dbReference>
<gene>
    <name evidence="8" type="ORF">BJN34_30265</name>
</gene>
<dbReference type="EMBL" id="CP017758">
    <property type="protein sequence ID" value="AQV98156.1"/>
    <property type="molecule type" value="Genomic_DNA"/>
</dbReference>
<keyword evidence="4 7" id="KW-0812">Transmembrane</keyword>
<keyword evidence="2" id="KW-0813">Transport</keyword>
<feature type="transmembrane region" description="Helical" evidence="7">
    <location>
        <begin position="501"/>
        <end position="522"/>
    </location>
</feature>